<feature type="domain" description="XdhC- CoxI" evidence="2">
    <location>
        <begin position="41"/>
        <end position="108"/>
    </location>
</feature>
<dbReference type="Gene3D" id="3.40.50.720">
    <property type="entry name" value="NAD(P)-binding Rossmann-like Domain"/>
    <property type="match status" value="1"/>
</dbReference>
<name>A0ABP7N6E7_9GAMM</name>
<evidence type="ECO:0000259" key="2">
    <source>
        <dbReference type="Pfam" id="PF02625"/>
    </source>
</evidence>
<dbReference type="InterPro" id="IPR052698">
    <property type="entry name" value="MoCofactor_Util/Proc"/>
</dbReference>
<dbReference type="Pfam" id="PF13478">
    <property type="entry name" value="XdhC_C"/>
    <property type="match status" value="1"/>
</dbReference>
<accession>A0ABP7N6E7</accession>
<dbReference type="EMBL" id="BAABBN010000012">
    <property type="protein sequence ID" value="GAA3936552.1"/>
    <property type="molecule type" value="Genomic_DNA"/>
</dbReference>
<dbReference type="Proteomes" id="UP001501565">
    <property type="component" value="Unassembled WGS sequence"/>
</dbReference>
<evidence type="ECO:0000313" key="4">
    <source>
        <dbReference type="EMBL" id="GAA3936552.1"/>
    </source>
</evidence>
<evidence type="ECO:0000256" key="1">
    <source>
        <dbReference type="SAM" id="MobiDB-lite"/>
    </source>
</evidence>
<keyword evidence="5" id="KW-1185">Reference proteome</keyword>
<dbReference type="Pfam" id="PF02625">
    <property type="entry name" value="XdhC_CoxI"/>
    <property type="match status" value="1"/>
</dbReference>
<dbReference type="PANTHER" id="PTHR30388">
    <property type="entry name" value="ALDEHYDE OXIDOREDUCTASE MOLYBDENUM COFACTOR ASSEMBLY PROTEIN"/>
    <property type="match status" value="1"/>
</dbReference>
<dbReference type="InterPro" id="IPR003777">
    <property type="entry name" value="XdhC_CoxI"/>
</dbReference>
<organism evidence="4 5">
    <name type="scientific">Litoribacillus peritrichatus</name>
    <dbReference type="NCBI Taxonomy" id="718191"/>
    <lineage>
        <taxon>Bacteria</taxon>
        <taxon>Pseudomonadati</taxon>
        <taxon>Pseudomonadota</taxon>
        <taxon>Gammaproteobacteria</taxon>
        <taxon>Oceanospirillales</taxon>
        <taxon>Oceanospirillaceae</taxon>
        <taxon>Litoribacillus</taxon>
    </lineage>
</organism>
<protein>
    <submittedName>
        <fullName evidence="4">XdhC family protein</fullName>
    </submittedName>
</protein>
<gene>
    <name evidence="4" type="ORF">GCM10022277_36180</name>
</gene>
<dbReference type="InterPro" id="IPR027051">
    <property type="entry name" value="XdhC_Rossmann_dom"/>
</dbReference>
<evidence type="ECO:0000259" key="3">
    <source>
        <dbReference type="Pfam" id="PF13478"/>
    </source>
</evidence>
<evidence type="ECO:0000313" key="5">
    <source>
        <dbReference type="Proteomes" id="UP001501565"/>
    </source>
</evidence>
<dbReference type="PANTHER" id="PTHR30388:SF4">
    <property type="entry name" value="MOLYBDENUM COFACTOR INSERTION CHAPERONE PAOD"/>
    <property type="match status" value="1"/>
</dbReference>
<comment type="caution">
    <text evidence="4">The sequence shown here is derived from an EMBL/GenBank/DDBJ whole genome shotgun (WGS) entry which is preliminary data.</text>
</comment>
<proteinExistence type="predicted"/>
<feature type="domain" description="XdhC Rossmann" evidence="3">
    <location>
        <begin position="208"/>
        <end position="351"/>
    </location>
</feature>
<reference evidence="5" key="1">
    <citation type="journal article" date="2019" name="Int. J. Syst. Evol. Microbiol.">
        <title>The Global Catalogue of Microorganisms (GCM) 10K type strain sequencing project: providing services to taxonomists for standard genome sequencing and annotation.</title>
        <authorList>
            <consortium name="The Broad Institute Genomics Platform"/>
            <consortium name="The Broad Institute Genome Sequencing Center for Infectious Disease"/>
            <person name="Wu L."/>
            <person name="Ma J."/>
        </authorList>
    </citation>
    <scope>NUCLEOTIDE SEQUENCE [LARGE SCALE GENOMIC DNA]</scope>
    <source>
        <strain evidence="5">JCM 17551</strain>
    </source>
</reference>
<dbReference type="RefSeq" id="WP_344800019.1">
    <property type="nucleotide sequence ID" value="NZ_BAABBN010000012.1"/>
</dbReference>
<sequence>MEQLNTAEIKQDNHQSGEEGNYPLSDLRAFVDDVRAHLIQWRKSGKNLALLTLVNVEGSSPRPIGSQMLVSQTGESVGLLSGGCVESALVSEAQACIERDQWRMIRYGKASDYFDIQLPCGSGIDVLIVPILHEPHVAHTWLVELEHALERRVPVQLEMDVIQQVCRVHALASSEGQREYRKSLQLTRFEAEKTLTSFQRSYNPKHRVVVVGQGAVFDYFLKMAESFDTELVAYSNQFYQSLEKDIYSGNQCFKPLKSAKSFDHDLLDAYSSLVILSHDHQWDVPVLTQALSSDVSYISALGSQATHQQRLTLLTEAGVSVENRARVKGPAGLNIGGQTPPEIALSIWAELISKKTGPEKNNLDKT</sequence>
<feature type="region of interest" description="Disordered" evidence="1">
    <location>
        <begin position="1"/>
        <end position="22"/>
    </location>
</feature>